<dbReference type="AlphaFoldDB" id="A0A0R0LC07"/>
<evidence type="ECO:0000313" key="1">
    <source>
        <dbReference type="EMBL" id="KRH76695.1"/>
    </source>
</evidence>
<dbReference type="PaxDb" id="3847-GLYMA17G15263.1"/>
<dbReference type="EnsemblPlants" id="KRH76695">
    <property type="protein sequence ID" value="KRH76695"/>
    <property type="gene ID" value="GLYMA_01G168700"/>
</dbReference>
<reference evidence="2" key="2">
    <citation type="submission" date="2018-02" db="UniProtKB">
        <authorList>
            <consortium name="EnsemblPlants"/>
        </authorList>
    </citation>
    <scope>IDENTIFICATION</scope>
    <source>
        <strain evidence="2">Williams 82</strain>
    </source>
</reference>
<reference evidence="1 2" key="1">
    <citation type="journal article" date="2010" name="Nature">
        <title>Genome sequence of the palaeopolyploid soybean.</title>
        <authorList>
            <person name="Schmutz J."/>
            <person name="Cannon S.B."/>
            <person name="Schlueter J."/>
            <person name="Ma J."/>
            <person name="Mitros T."/>
            <person name="Nelson W."/>
            <person name="Hyten D.L."/>
            <person name="Song Q."/>
            <person name="Thelen J.J."/>
            <person name="Cheng J."/>
            <person name="Xu D."/>
            <person name="Hellsten U."/>
            <person name="May G.D."/>
            <person name="Yu Y."/>
            <person name="Sakurai T."/>
            <person name="Umezawa T."/>
            <person name="Bhattacharyya M.K."/>
            <person name="Sandhu D."/>
            <person name="Valliyodan B."/>
            <person name="Lindquist E."/>
            <person name="Peto M."/>
            <person name="Grant D."/>
            <person name="Shu S."/>
            <person name="Goodstein D."/>
            <person name="Barry K."/>
            <person name="Futrell-Griggs M."/>
            <person name="Abernathy B."/>
            <person name="Du J."/>
            <person name="Tian Z."/>
            <person name="Zhu L."/>
            <person name="Gill N."/>
            <person name="Joshi T."/>
            <person name="Libault M."/>
            <person name="Sethuraman A."/>
            <person name="Zhang X.-C."/>
            <person name="Shinozaki K."/>
            <person name="Nguyen H.T."/>
            <person name="Wing R.A."/>
            <person name="Cregan P."/>
            <person name="Specht J."/>
            <person name="Grimwood J."/>
            <person name="Rokhsar D."/>
            <person name="Stacey G."/>
            <person name="Shoemaker R.C."/>
            <person name="Jackson S.A."/>
        </authorList>
    </citation>
    <scope>NUCLEOTIDE SEQUENCE [LARGE SCALE GENOMIC DNA]</scope>
    <source>
        <strain evidence="2">cv. Williams 82</strain>
        <tissue evidence="1">Callus</tissue>
    </source>
</reference>
<organism evidence="1">
    <name type="scientific">Glycine max</name>
    <name type="common">Soybean</name>
    <name type="synonym">Glycine hispida</name>
    <dbReference type="NCBI Taxonomy" id="3847"/>
    <lineage>
        <taxon>Eukaryota</taxon>
        <taxon>Viridiplantae</taxon>
        <taxon>Streptophyta</taxon>
        <taxon>Embryophyta</taxon>
        <taxon>Tracheophyta</taxon>
        <taxon>Spermatophyta</taxon>
        <taxon>Magnoliopsida</taxon>
        <taxon>eudicotyledons</taxon>
        <taxon>Gunneridae</taxon>
        <taxon>Pentapetalae</taxon>
        <taxon>rosids</taxon>
        <taxon>fabids</taxon>
        <taxon>Fabales</taxon>
        <taxon>Fabaceae</taxon>
        <taxon>Papilionoideae</taxon>
        <taxon>50 kb inversion clade</taxon>
        <taxon>NPAAA clade</taxon>
        <taxon>indigoferoid/millettioid clade</taxon>
        <taxon>Phaseoleae</taxon>
        <taxon>Glycine</taxon>
        <taxon>Glycine subgen. Soja</taxon>
    </lineage>
</organism>
<evidence type="ECO:0000313" key="2">
    <source>
        <dbReference type="EnsemblPlants" id="KRH76695"/>
    </source>
</evidence>
<sequence>MGKSSDSPPCVLTLVDILSYISWIARIYATLTPFFSRAFHKIFLGTLSYAFSKSIKIKCKSCWSMRYCSITRRNK</sequence>
<keyword evidence="3" id="KW-1185">Reference proteome</keyword>
<dbReference type="Gramene" id="KRH76695">
    <property type="protein sequence ID" value="KRH76695"/>
    <property type="gene ID" value="GLYMA_01G168700"/>
</dbReference>
<gene>
    <name evidence="1" type="ORF">GLYMA_01G168700</name>
</gene>
<dbReference type="InParanoid" id="A0A0R0LC07"/>
<proteinExistence type="predicted"/>
<accession>A0A0R0LC07</accession>
<name>A0A0R0LC07_SOYBN</name>
<evidence type="ECO:0000313" key="3">
    <source>
        <dbReference type="Proteomes" id="UP000008827"/>
    </source>
</evidence>
<dbReference type="Proteomes" id="UP000008827">
    <property type="component" value="Chromosome 1"/>
</dbReference>
<dbReference type="EMBL" id="CM000834">
    <property type="protein sequence ID" value="KRH76695.1"/>
    <property type="molecule type" value="Genomic_DNA"/>
</dbReference>
<protein>
    <submittedName>
        <fullName evidence="1 2">Uncharacterized protein</fullName>
    </submittedName>
</protein>
<reference evidence="1" key="3">
    <citation type="submission" date="2018-07" db="EMBL/GenBank/DDBJ databases">
        <title>WGS assembly of Glycine max.</title>
        <authorList>
            <person name="Schmutz J."/>
            <person name="Cannon S."/>
            <person name="Schlueter J."/>
            <person name="Ma J."/>
            <person name="Mitros T."/>
            <person name="Nelson W."/>
            <person name="Hyten D."/>
            <person name="Song Q."/>
            <person name="Thelen J."/>
            <person name="Cheng J."/>
            <person name="Xu D."/>
            <person name="Hellsten U."/>
            <person name="May G."/>
            <person name="Yu Y."/>
            <person name="Sakurai T."/>
            <person name="Umezawa T."/>
            <person name="Bhattacharyya M."/>
            <person name="Sandhu D."/>
            <person name="Valliyodan B."/>
            <person name="Lindquist E."/>
            <person name="Peto M."/>
            <person name="Grant D."/>
            <person name="Shu S."/>
            <person name="Goodstein D."/>
            <person name="Barry K."/>
            <person name="Futrell-Griggs M."/>
            <person name="Abernathy B."/>
            <person name="Du J."/>
            <person name="Tian Z."/>
            <person name="Zhu L."/>
            <person name="Gill N."/>
            <person name="Joshi T."/>
            <person name="Libault M."/>
            <person name="Sethuraman A."/>
            <person name="Zhang X."/>
            <person name="Shinozaki K."/>
            <person name="Nguyen H."/>
            <person name="Wing R."/>
            <person name="Cregan P."/>
            <person name="Specht J."/>
            <person name="Grimwood J."/>
            <person name="Rokhsar D."/>
            <person name="Stacey G."/>
            <person name="Shoemaker R."/>
            <person name="Jackson S."/>
        </authorList>
    </citation>
    <scope>NUCLEOTIDE SEQUENCE</scope>
    <source>
        <tissue evidence="1">Callus</tissue>
    </source>
</reference>